<dbReference type="CDD" id="cd07719">
    <property type="entry name" value="arylsulfatase_AtsA-like_MBL-fold"/>
    <property type="match status" value="1"/>
</dbReference>
<protein>
    <submittedName>
        <fullName evidence="3">MBL fold metallo-hydrolase</fullName>
    </submittedName>
</protein>
<dbReference type="SUPFAM" id="SSF56281">
    <property type="entry name" value="Metallo-hydrolase/oxidoreductase"/>
    <property type="match status" value="1"/>
</dbReference>
<evidence type="ECO:0000259" key="2">
    <source>
        <dbReference type="SMART" id="SM00849"/>
    </source>
</evidence>
<dbReference type="PANTHER" id="PTHR46018">
    <property type="entry name" value="ZINC PHOSPHODIESTERASE ELAC PROTEIN 1"/>
    <property type="match status" value="1"/>
</dbReference>
<sequence length="288" mass="31104">MGKAIPDRLVLLGTKGGPAIRPGGPMPTASLLCIADRICVVDCGLGVSKGLVEAGLSLKDLDLIFITHLHSDHVLELGPLLHTAWTTGLATPVTIYGPKGTRGVWEGFCASLSYDIDLRIEDEGRPDIRDLVQVRDIEDGPLEIDGLSVRAMRVDHPPVTDCFALRFVSADWSVTFSSDTAYFPPLAEFARGSDILVHEAMLEAGVDRLVARTGNGARLKEHIVRSHTEARDAARIAEMAGVRTLALHHLVPADDPGISEADWRAAMEGHFGGEVIIGRDGMEIRPKR</sequence>
<feature type="domain" description="Metallo-beta-lactamase" evidence="2">
    <location>
        <begin position="26"/>
        <end position="227"/>
    </location>
</feature>
<proteinExistence type="predicted"/>
<keyword evidence="4" id="KW-1185">Reference proteome</keyword>
<evidence type="ECO:0000313" key="4">
    <source>
        <dbReference type="Proteomes" id="UP001499910"/>
    </source>
</evidence>
<dbReference type="InterPro" id="IPR036866">
    <property type="entry name" value="RibonucZ/Hydroxyglut_hydro"/>
</dbReference>
<name>A0ABP9LNP2_9RHOB</name>
<dbReference type="Proteomes" id="UP001499910">
    <property type="component" value="Unassembled WGS sequence"/>
</dbReference>
<reference evidence="4" key="1">
    <citation type="journal article" date="2019" name="Int. J. Syst. Evol. Microbiol.">
        <title>The Global Catalogue of Microorganisms (GCM) 10K type strain sequencing project: providing services to taxonomists for standard genome sequencing and annotation.</title>
        <authorList>
            <consortium name="The Broad Institute Genomics Platform"/>
            <consortium name="The Broad Institute Genome Sequencing Center for Infectious Disease"/>
            <person name="Wu L."/>
            <person name="Ma J."/>
        </authorList>
    </citation>
    <scope>NUCLEOTIDE SEQUENCE [LARGE SCALE GENOMIC DNA]</scope>
    <source>
        <strain evidence="4">JCM 18015</strain>
    </source>
</reference>
<dbReference type="Pfam" id="PF23023">
    <property type="entry name" value="Anti-Pycsar_Apyc1"/>
    <property type="match status" value="1"/>
</dbReference>
<dbReference type="InterPro" id="IPR044094">
    <property type="entry name" value="AtsA-like_MBL-fold"/>
</dbReference>
<dbReference type="RefSeq" id="WP_345229539.1">
    <property type="nucleotide sequence ID" value="NZ_BAABHW010000006.1"/>
</dbReference>
<accession>A0ABP9LNP2</accession>
<comment type="caution">
    <text evidence="3">The sequence shown here is derived from an EMBL/GenBank/DDBJ whole genome shotgun (WGS) entry which is preliminary data.</text>
</comment>
<dbReference type="EMBL" id="BAABHW010000006">
    <property type="protein sequence ID" value="GAA5079977.1"/>
    <property type="molecule type" value="Genomic_DNA"/>
</dbReference>
<dbReference type="InterPro" id="IPR001279">
    <property type="entry name" value="Metallo-B-lactamas"/>
</dbReference>
<organism evidence="3 4">
    <name type="scientific">[Roseibacterium] beibuensis</name>
    <dbReference type="NCBI Taxonomy" id="1193142"/>
    <lineage>
        <taxon>Bacteria</taxon>
        <taxon>Pseudomonadati</taxon>
        <taxon>Pseudomonadota</taxon>
        <taxon>Alphaproteobacteria</taxon>
        <taxon>Rhodobacterales</taxon>
        <taxon>Roseobacteraceae</taxon>
        <taxon>Roseicyclus</taxon>
    </lineage>
</organism>
<keyword evidence="1" id="KW-0378">Hydrolase</keyword>
<evidence type="ECO:0000313" key="3">
    <source>
        <dbReference type="EMBL" id="GAA5079977.1"/>
    </source>
</evidence>
<dbReference type="Gene3D" id="3.60.15.10">
    <property type="entry name" value="Ribonuclease Z/Hydroxyacylglutathione hydrolase-like"/>
    <property type="match status" value="1"/>
</dbReference>
<evidence type="ECO:0000256" key="1">
    <source>
        <dbReference type="ARBA" id="ARBA00022801"/>
    </source>
</evidence>
<dbReference type="PANTHER" id="PTHR46018:SF2">
    <property type="entry name" value="ZINC PHOSPHODIESTERASE ELAC PROTEIN 1"/>
    <property type="match status" value="1"/>
</dbReference>
<dbReference type="SMART" id="SM00849">
    <property type="entry name" value="Lactamase_B"/>
    <property type="match status" value="1"/>
</dbReference>
<gene>
    <name evidence="3" type="ORF">GCM10023209_32870</name>
</gene>